<accession>A0A176S3C7</accession>
<reference evidence="1 2" key="1">
    <citation type="submission" date="2016-05" db="EMBL/GenBank/DDBJ databases">
        <title>Single-cell genome of chain-forming Candidatus Thiomargarita nelsonii and comparison to other large sulfur-oxidizing bacteria.</title>
        <authorList>
            <person name="Winkel M."/>
            <person name="Salman V."/>
            <person name="Woyke T."/>
            <person name="Schulz-Vogt H."/>
            <person name="Richter M."/>
            <person name="Flood B."/>
            <person name="Bailey J."/>
            <person name="Amann R."/>
            <person name="Mussmann M."/>
        </authorList>
    </citation>
    <scope>NUCLEOTIDE SEQUENCE [LARGE SCALE GENOMIC DNA]</scope>
    <source>
        <strain evidence="1 2">THI036</strain>
    </source>
</reference>
<sequence length="54" mass="6155">MLPLDNFFRLCYPSSYPARGYTTSFLLVPLACLTCKLRLSPIVRWILSNCISSL</sequence>
<protein>
    <submittedName>
        <fullName evidence="1">Uncharacterized protein</fullName>
    </submittedName>
</protein>
<comment type="caution">
    <text evidence="1">The sequence shown here is derived from an EMBL/GenBank/DDBJ whole genome shotgun (WGS) entry which is preliminary data.</text>
</comment>
<organism evidence="1 2">
    <name type="scientific">Candidatus Thiomargarita nelsonii</name>
    <dbReference type="NCBI Taxonomy" id="1003181"/>
    <lineage>
        <taxon>Bacteria</taxon>
        <taxon>Pseudomonadati</taxon>
        <taxon>Pseudomonadota</taxon>
        <taxon>Gammaproteobacteria</taxon>
        <taxon>Thiotrichales</taxon>
        <taxon>Thiotrichaceae</taxon>
        <taxon>Thiomargarita</taxon>
    </lineage>
</organism>
<gene>
    <name evidence="1" type="ORF">THIOM_001574</name>
</gene>
<keyword evidence="2" id="KW-1185">Reference proteome</keyword>
<name>A0A176S3C7_9GAMM</name>
<evidence type="ECO:0000313" key="2">
    <source>
        <dbReference type="Proteomes" id="UP000076962"/>
    </source>
</evidence>
<dbReference type="AlphaFoldDB" id="A0A176S3C7"/>
<dbReference type="Proteomes" id="UP000076962">
    <property type="component" value="Unassembled WGS sequence"/>
</dbReference>
<proteinExistence type="predicted"/>
<dbReference type="EMBL" id="LUTY01000835">
    <property type="protein sequence ID" value="OAD22612.1"/>
    <property type="molecule type" value="Genomic_DNA"/>
</dbReference>
<evidence type="ECO:0000313" key="1">
    <source>
        <dbReference type="EMBL" id="OAD22612.1"/>
    </source>
</evidence>